<reference evidence="4 5" key="1">
    <citation type="submission" date="2024-03" db="EMBL/GenBank/DDBJ databases">
        <title>WGS assembly of Saponaria officinalis var. Norfolk2.</title>
        <authorList>
            <person name="Jenkins J."/>
            <person name="Shu S."/>
            <person name="Grimwood J."/>
            <person name="Barry K."/>
            <person name="Goodstein D."/>
            <person name="Schmutz J."/>
            <person name="Leebens-Mack J."/>
            <person name="Osbourn A."/>
        </authorList>
    </citation>
    <scope>NUCLEOTIDE SEQUENCE [LARGE SCALE GENOMIC DNA]</scope>
    <source>
        <strain evidence="5">cv. Norfolk2</strain>
        <strain evidence="4">JIC</strain>
        <tissue evidence="4">Leaf</tissue>
    </source>
</reference>
<dbReference type="CDD" id="cd03135">
    <property type="entry name" value="GATase1_DJ-1"/>
    <property type="match status" value="2"/>
</dbReference>
<comment type="similarity">
    <text evidence="1">Belongs to the peptidase C56 family.</text>
</comment>
<sequence>MECLSSTLASTTCCFHPSYLRFHSIPMMSSATISANHSSSFLTRGTPACRRIQHAAATAVAADVGVCTAEPSSDTSVNLKKVLVPIGYGTEEMEAVILVHVLRQAGAHVTVASVESQLEVEASSGLKLVADTLINSCTDVKYDLIALPGGMPGSVRLRDCEALRTITSKHAEKKRLYGAICAAPAVTLLPWGLLKRKQTTCHPAFMDKLSRFRAVKSNITVSGELTTSRGPGTTFEFALSLVGQLIGESVAQEVKSSLLLNTEDCLRKEEINGVEWLLDQPPQVLIPVAEGCEEIEIATIADVLRRANVNVVIASVEKSQQIVASHGTKIIADKLIDLAAESTYDLIILPGGLKGSKQLSKSKVLKKLLKEQESGGRMYGAVSSSLALLQKQGLLKDKAIATGSPVSGKSTSKVVEKVKVVIDGKLITSKGLGTTVDFALAIVSKLFGHTRARSVAEGIVFEFPKR</sequence>
<protein>
    <recommendedName>
        <fullName evidence="3">DJ-1/PfpI domain-containing protein</fullName>
    </recommendedName>
</protein>
<keyword evidence="5" id="KW-1185">Reference proteome</keyword>
<dbReference type="InterPro" id="IPR006287">
    <property type="entry name" value="DJ-1"/>
</dbReference>
<name>A0AAW1JMU9_SAPOF</name>
<dbReference type="SUPFAM" id="SSF52317">
    <property type="entry name" value="Class I glutamine amidotransferase-like"/>
    <property type="match status" value="2"/>
</dbReference>
<comment type="caution">
    <text evidence="4">The sequence shown here is derived from an EMBL/GenBank/DDBJ whole genome shotgun (WGS) entry which is preliminary data.</text>
</comment>
<evidence type="ECO:0000256" key="2">
    <source>
        <dbReference type="ARBA" id="ARBA00022737"/>
    </source>
</evidence>
<evidence type="ECO:0000313" key="5">
    <source>
        <dbReference type="Proteomes" id="UP001443914"/>
    </source>
</evidence>
<gene>
    <name evidence="4" type="ORF">RND81_07G065900</name>
</gene>
<evidence type="ECO:0000259" key="3">
    <source>
        <dbReference type="Pfam" id="PF01965"/>
    </source>
</evidence>
<feature type="domain" description="DJ-1/PfpI" evidence="3">
    <location>
        <begin position="80"/>
        <end position="242"/>
    </location>
</feature>
<dbReference type="Gene3D" id="3.40.50.880">
    <property type="match status" value="2"/>
</dbReference>
<dbReference type="PANTHER" id="PTHR48094">
    <property type="entry name" value="PROTEIN/NUCLEIC ACID DEGLYCASE DJ-1-RELATED"/>
    <property type="match status" value="1"/>
</dbReference>
<dbReference type="EMBL" id="JBDFQZ010000007">
    <property type="protein sequence ID" value="KAK9705554.1"/>
    <property type="molecule type" value="Genomic_DNA"/>
</dbReference>
<dbReference type="InterPro" id="IPR050325">
    <property type="entry name" value="Prot/Nucl_acid_deglycase"/>
</dbReference>
<dbReference type="Proteomes" id="UP001443914">
    <property type="component" value="Unassembled WGS sequence"/>
</dbReference>
<organism evidence="4 5">
    <name type="scientific">Saponaria officinalis</name>
    <name type="common">Common soapwort</name>
    <name type="synonym">Lychnis saponaria</name>
    <dbReference type="NCBI Taxonomy" id="3572"/>
    <lineage>
        <taxon>Eukaryota</taxon>
        <taxon>Viridiplantae</taxon>
        <taxon>Streptophyta</taxon>
        <taxon>Embryophyta</taxon>
        <taxon>Tracheophyta</taxon>
        <taxon>Spermatophyta</taxon>
        <taxon>Magnoliopsida</taxon>
        <taxon>eudicotyledons</taxon>
        <taxon>Gunneridae</taxon>
        <taxon>Pentapetalae</taxon>
        <taxon>Caryophyllales</taxon>
        <taxon>Caryophyllaceae</taxon>
        <taxon>Caryophylleae</taxon>
        <taxon>Saponaria</taxon>
    </lineage>
</organism>
<dbReference type="GO" id="GO:1903189">
    <property type="term" value="P:glyoxal metabolic process"/>
    <property type="evidence" value="ECO:0007669"/>
    <property type="project" value="TreeGrafter"/>
</dbReference>
<dbReference type="EMBL" id="JBDFQZ010000007">
    <property type="protein sequence ID" value="KAK9705555.1"/>
    <property type="molecule type" value="Genomic_DNA"/>
</dbReference>
<dbReference type="InterPro" id="IPR029062">
    <property type="entry name" value="Class_I_gatase-like"/>
</dbReference>
<keyword evidence="2" id="KW-0677">Repeat</keyword>
<dbReference type="FunFam" id="3.40.50.880:FF:000015">
    <property type="entry name" value="Protein DJ-1 homolog C"/>
    <property type="match status" value="2"/>
</dbReference>
<evidence type="ECO:0000256" key="1">
    <source>
        <dbReference type="ARBA" id="ARBA00008542"/>
    </source>
</evidence>
<dbReference type="AlphaFoldDB" id="A0AAW1JMU9"/>
<accession>A0AAW1JMU9</accession>
<proteinExistence type="inferred from homology"/>
<evidence type="ECO:0000313" key="4">
    <source>
        <dbReference type="EMBL" id="KAK9705555.1"/>
    </source>
</evidence>
<dbReference type="NCBIfam" id="TIGR01383">
    <property type="entry name" value="not_thiJ"/>
    <property type="match status" value="2"/>
</dbReference>
<dbReference type="InterPro" id="IPR002818">
    <property type="entry name" value="DJ-1/PfpI"/>
</dbReference>
<dbReference type="PANTHER" id="PTHR48094:SF7">
    <property type="entry name" value="PROTEIN DJ-1 HOMOLOG C"/>
    <property type="match status" value="1"/>
</dbReference>
<dbReference type="EMBL" id="JBDFQZ010000007">
    <property type="protein sequence ID" value="KAK9705553.1"/>
    <property type="molecule type" value="Genomic_DNA"/>
</dbReference>
<dbReference type="GO" id="GO:0005737">
    <property type="term" value="C:cytoplasm"/>
    <property type="evidence" value="ECO:0007669"/>
    <property type="project" value="TreeGrafter"/>
</dbReference>
<feature type="domain" description="DJ-1/PfpI" evidence="3">
    <location>
        <begin position="283"/>
        <end position="444"/>
    </location>
</feature>
<dbReference type="Pfam" id="PF01965">
    <property type="entry name" value="DJ-1_PfpI"/>
    <property type="match status" value="2"/>
</dbReference>